<dbReference type="OrthoDB" id="14750at2759"/>
<proteinExistence type="predicted"/>
<dbReference type="SMART" id="SM01063">
    <property type="entry name" value="CBM49"/>
    <property type="match status" value="1"/>
</dbReference>
<evidence type="ECO:0000313" key="4">
    <source>
        <dbReference type="Proteomes" id="UP000695562"/>
    </source>
</evidence>
<dbReference type="GO" id="GO:0030198">
    <property type="term" value="P:extracellular matrix organization"/>
    <property type="evidence" value="ECO:0007669"/>
    <property type="project" value="TreeGrafter"/>
</dbReference>
<dbReference type="Proteomes" id="UP000695562">
    <property type="component" value="Unassembled WGS sequence"/>
</dbReference>
<dbReference type="Pfam" id="PF09478">
    <property type="entry name" value="CBM49"/>
    <property type="match status" value="1"/>
</dbReference>
<comment type="caution">
    <text evidence="3">The sequence shown here is derived from an EMBL/GenBank/DDBJ whole genome shotgun (WGS) entry which is preliminary data.</text>
</comment>
<dbReference type="GO" id="GO:0031012">
    <property type="term" value="C:extracellular matrix"/>
    <property type="evidence" value="ECO:0007669"/>
    <property type="project" value="TreeGrafter"/>
</dbReference>
<sequence length="150" mass="16539">MMKLSIISLILLIVAVASANTAADPQPHCSVGQVSVWRNQELNCVLLTKCTFIGIVQTLEKEWTENGSNYALVRVHVVNYGTEFLKSITIATDSSLNLRDQGSIWNIQYNNNELSLPTYSTGVAPSGAFSFGYVIRGTVSPRMYIKSLTY</sequence>
<dbReference type="InterPro" id="IPR019028">
    <property type="entry name" value="CBM_49"/>
</dbReference>
<keyword evidence="1" id="KW-0732">Signal</keyword>
<evidence type="ECO:0000313" key="3">
    <source>
        <dbReference type="EMBL" id="KAF2068601.1"/>
    </source>
</evidence>
<dbReference type="AlphaFoldDB" id="A0A8J4PLY4"/>
<gene>
    <name evidence="3" type="ORF">CYY_010074</name>
</gene>
<dbReference type="InterPro" id="IPR052879">
    <property type="entry name" value="Dd_Spore_Germination_Stalk"/>
</dbReference>
<dbReference type="EMBL" id="AJWJ01000912">
    <property type="protein sequence ID" value="KAF2068601.1"/>
    <property type="molecule type" value="Genomic_DNA"/>
</dbReference>
<dbReference type="GO" id="GO:0005201">
    <property type="term" value="F:extracellular matrix structural constituent"/>
    <property type="evidence" value="ECO:0007669"/>
    <property type="project" value="TreeGrafter"/>
</dbReference>
<reference evidence="3" key="1">
    <citation type="submission" date="2020-01" db="EMBL/GenBank/DDBJ databases">
        <title>Development of genomics and gene disruption for Polysphondylium violaceum indicates a role for the polyketide synthase stlB in stalk morphogenesis.</title>
        <authorList>
            <person name="Narita B."/>
            <person name="Kawabe Y."/>
            <person name="Kin K."/>
            <person name="Saito T."/>
            <person name="Gibbs R."/>
            <person name="Kuspa A."/>
            <person name="Muzny D."/>
            <person name="Queller D."/>
            <person name="Richards S."/>
            <person name="Strassman J."/>
            <person name="Sucgang R."/>
            <person name="Worley K."/>
            <person name="Schaap P."/>
        </authorList>
    </citation>
    <scope>NUCLEOTIDE SEQUENCE</scope>
    <source>
        <strain evidence="3">QSvi11</strain>
    </source>
</reference>
<dbReference type="PANTHER" id="PTHR33239:SF8">
    <property type="entry name" value="CARBOHYDRATE BINDING DOMAIN-CONTAINING PROTEIN"/>
    <property type="match status" value="1"/>
</dbReference>
<keyword evidence="4" id="KW-1185">Reference proteome</keyword>
<feature type="signal peptide" evidence="1">
    <location>
        <begin position="1"/>
        <end position="19"/>
    </location>
</feature>
<name>A0A8J4PLY4_9MYCE</name>
<evidence type="ECO:0000256" key="1">
    <source>
        <dbReference type="SAM" id="SignalP"/>
    </source>
</evidence>
<feature type="chain" id="PRO_5035217678" description="Carbohydrate binding domain-containing protein" evidence="1">
    <location>
        <begin position="20"/>
        <end position="150"/>
    </location>
</feature>
<dbReference type="PANTHER" id="PTHR33239">
    <property type="entry name" value="CELLULOSE-BINDING DOMAIN-CONTAINING PROTEIN-RELATED"/>
    <property type="match status" value="1"/>
</dbReference>
<evidence type="ECO:0000259" key="2">
    <source>
        <dbReference type="SMART" id="SM01063"/>
    </source>
</evidence>
<dbReference type="GO" id="GO:0030246">
    <property type="term" value="F:carbohydrate binding"/>
    <property type="evidence" value="ECO:0007669"/>
    <property type="project" value="InterPro"/>
</dbReference>
<accession>A0A8J4PLY4</accession>
<feature type="domain" description="Carbohydrate binding" evidence="2">
    <location>
        <begin position="53"/>
        <end position="138"/>
    </location>
</feature>
<organism evidence="3 4">
    <name type="scientific">Polysphondylium violaceum</name>
    <dbReference type="NCBI Taxonomy" id="133409"/>
    <lineage>
        <taxon>Eukaryota</taxon>
        <taxon>Amoebozoa</taxon>
        <taxon>Evosea</taxon>
        <taxon>Eumycetozoa</taxon>
        <taxon>Dictyostelia</taxon>
        <taxon>Dictyosteliales</taxon>
        <taxon>Dictyosteliaceae</taxon>
        <taxon>Polysphondylium</taxon>
    </lineage>
</organism>
<protein>
    <recommendedName>
        <fullName evidence="2">Carbohydrate binding domain-containing protein</fullName>
    </recommendedName>
</protein>